<proteinExistence type="predicted"/>
<organism evidence="1 2">
    <name type="scientific">Dentiscutata heterogama</name>
    <dbReference type="NCBI Taxonomy" id="1316150"/>
    <lineage>
        <taxon>Eukaryota</taxon>
        <taxon>Fungi</taxon>
        <taxon>Fungi incertae sedis</taxon>
        <taxon>Mucoromycota</taxon>
        <taxon>Glomeromycotina</taxon>
        <taxon>Glomeromycetes</taxon>
        <taxon>Diversisporales</taxon>
        <taxon>Gigasporaceae</taxon>
        <taxon>Dentiscutata</taxon>
    </lineage>
</organism>
<dbReference type="EMBL" id="CAJVPU010006098">
    <property type="protein sequence ID" value="CAG8556649.1"/>
    <property type="molecule type" value="Genomic_DNA"/>
</dbReference>
<sequence length="79" mass="9233">MLFSTAYYSYAFSSIKDCTLISREKDQDINGLTNIEYGILKLHCLKLEEIHSEIFLFTRNTRMSFIFSENRAGLQVISR</sequence>
<name>A0ACA9M0C5_9GLOM</name>
<evidence type="ECO:0000313" key="1">
    <source>
        <dbReference type="EMBL" id="CAG8556649.1"/>
    </source>
</evidence>
<accession>A0ACA9M0C5</accession>
<keyword evidence="2" id="KW-1185">Reference proteome</keyword>
<dbReference type="Proteomes" id="UP000789702">
    <property type="component" value="Unassembled WGS sequence"/>
</dbReference>
<reference evidence="1" key="1">
    <citation type="submission" date="2021-06" db="EMBL/GenBank/DDBJ databases">
        <authorList>
            <person name="Kallberg Y."/>
            <person name="Tangrot J."/>
            <person name="Rosling A."/>
        </authorList>
    </citation>
    <scope>NUCLEOTIDE SEQUENCE</scope>
    <source>
        <strain evidence="1">IL203A</strain>
    </source>
</reference>
<evidence type="ECO:0000313" key="2">
    <source>
        <dbReference type="Proteomes" id="UP000789702"/>
    </source>
</evidence>
<comment type="caution">
    <text evidence="1">The sequence shown here is derived from an EMBL/GenBank/DDBJ whole genome shotgun (WGS) entry which is preliminary data.</text>
</comment>
<protein>
    <submittedName>
        <fullName evidence="1">1522_t:CDS:1</fullName>
    </submittedName>
</protein>
<gene>
    <name evidence="1" type="ORF">DHETER_LOCUS5463</name>
</gene>